<keyword evidence="6" id="KW-0464">Manganese</keyword>
<keyword evidence="9" id="KW-1185">Reference proteome</keyword>
<evidence type="ECO:0000259" key="7">
    <source>
        <dbReference type="PROSITE" id="PS51462"/>
    </source>
</evidence>
<dbReference type="OrthoDB" id="1695362at2759"/>
<comment type="cofactor">
    <cofactor evidence="1">
        <name>Mn(2+)</name>
        <dbReference type="ChEBI" id="CHEBI:29035"/>
    </cofactor>
</comment>
<keyword evidence="5" id="KW-0460">Magnesium</keyword>
<dbReference type="Gene3D" id="3.90.79.10">
    <property type="entry name" value="Nucleoside Triphosphate Pyrophosphohydrolase"/>
    <property type="match status" value="1"/>
</dbReference>
<dbReference type="InterPro" id="IPR039121">
    <property type="entry name" value="NUDT19"/>
</dbReference>
<evidence type="ECO:0000256" key="6">
    <source>
        <dbReference type="ARBA" id="ARBA00023211"/>
    </source>
</evidence>
<dbReference type="PANTHER" id="PTHR12318">
    <property type="entry name" value="TESTOSTERONE-REGULATED PROTEIN RP2"/>
    <property type="match status" value="1"/>
</dbReference>
<dbReference type="CDD" id="cd18870">
    <property type="entry name" value="NUDIX_AcylCoAdiphos_Nudt19"/>
    <property type="match status" value="1"/>
</dbReference>
<evidence type="ECO:0000313" key="9">
    <source>
        <dbReference type="Proteomes" id="UP000018144"/>
    </source>
</evidence>
<evidence type="ECO:0000256" key="1">
    <source>
        <dbReference type="ARBA" id="ARBA00001936"/>
    </source>
</evidence>
<accession>U4LQU9</accession>
<evidence type="ECO:0000256" key="2">
    <source>
        <dbReference type="ARBA" id="ARBA00001946"/>
    </source>
</evidence>
<feature type="domain" description="Nudix hydrolase" evidence="7">
    <location>
        <begin position="10"/>
        <end position="185"/>
    </location>
</feature>
<dbReference type="InterPro" id="IPR015797">
    <property type="entry name" value="NUDIX_hydrolase-like_dom_sf"/>
</dbReference>
<dbReference type="PANTHER" id="PTHR12318:SF0">
    <property type="entry name" value="ACYL-COENZYME A DIPHOSPHATASE NUDT19"/>
    <property type="match status" value="1"/>
</dbReference>
<gene>
    <name evidence="8" type="ORF">PCON_02207</name>
</gene>
<comment type="cofactor">
    <cofactor evidence="2">
        <name>Mg(2+)</name>
        <dbReference type="ChEBI" id="CHEBI:18420"/>
    </cofactor>
</comment>
<proteinExistence type="predicted"/>
<keyword evidence="3" id="KW-0479">Metal-binding</keyword>
<dbReference type="Pfam" id="PF00293">
    <property type="entry name" value="NUDIX"/>
    <property type="match status" value="1"/>
</dbReference>
<dbReference type="AlphaFoldDB" id="U4LQU9"/>
<dbReference type="GO" id="GO:0005739">
    <property type="term" value="C:mitochondrion"/>
    <property type="evidence" value="ECO:0007669"/>
    <property type="project" value="TreeGrafter"/>
</dbReference>
<dbReference type="Proteomes" id="UP000018144">
    <property type="component" value="Unassembled WGS sequence"/>
</dbReference>
<dbReference type="InterPro" id="IPR000086">
    <property type="entry name" value="NUDIX_hydrolase_dom"/>
</dbReference>
<evidence type="ECO:0000256" key="3">
    <source>
        <dbReference type="ARBA" id="ARBA00022723"/>
    </source>
</evidence>
<evidence type="ECO:0000313" key="8">
    <source>
        <dbReference type="EMBL" id="CCX33944.1"/>
    </source>
</evidence>
<sequence>MATSKPAAVPARPSASLIIVSPRNRILLLQRTAHLSFALAHVFPGGVLSSSDNGDARVCALRETFEETGLLLTTTAPPPSVSLAEAQVAVHSGQLDFQTWIKSWGGQLLPPFEVRPFTTWITPPNLKRRYESQMFITTLPRWISEDDVVAGDGGKEVVGAKWIAPREAMRMARNKEIVLFPPQMYLVNHVAECLTEGGKDEERQALWERVREVGSYICEPRREGVTEDGAWVMGLGKRGDNSVNVLLEMPKGQVGEPRAVAVVKKGQASKL</sequence>
<dbReference type="SUPFAM" id="SSF55811">
    <property type="entry name" value="Nudix"/>
    <property type="match status" value="1"/>
</dbReference>
<evidence type="ECO:0000256" key="4">
    <source>
        <dbReference type="ARBA" id="ARBA00022801"/>
    </source>
</evidence>
<protein>
    <submittedName>
        <fullName evidence="8">Similar to Nucleoside diphosphate-linked moiety X motif 19, mitochondrial acc. no. P11930</fullName>
    </submittedName>
</protein>
<dbReference type="OMA" id="IIMFPPQ"/>
<dbReference type="EMBL" id="HF936260">
    <property type="protein sequence ID" value="CCX33944.1"/>
    <property type="molecule type" value="Genomic_DNA"/>
</dbReference>
<reference evidence="8 9" key="1">
    <citation type="journal article" date="2013" name="PLoS Genet.">
        <title>The genome and development-dependent transcriptomes of Pyronema confluens: a window into fungal evolution.</title>
        <authorList>
            <person name="Traeger S."/>
            <person name="Altegoer F."/>
            <person name="Freitag M."/>
            <person name="Gabaldon T."/>
            <person name="Kempken F."/>
            <person name="Kumar A."/>
            <person name="Marcet-Houben M."/>
            <person name="Poggeler S."/>
            <person name="Stajich J.E."/>
            <person name="Nowrousian M."/>
        </authorList>
    </citation>
    <scope>NUCLEOTIDE SEQUENCE [LARGE SCALE GENOMIC DNA]</scope>
    <source>
        <strain evidence="9">CBS 100304</strain>
        <tissue evidence="8">Vegetative mycelium</tissue>
    </source>
</reference>
<dbReference type="STRING" id="1076935.U4LQU9"/>
<keyword evidence="4" id="KW-0378">Hydrolase</keyword>
<dbReference type="GO" id="GO:0016818">
    <property type="term" value="F:hydrolase activity, acting on acid anhydrides, in phosphorus-containing anhydrides"/>
    <property type="evidence" value="ECO:0007669"/>
    <property type="project" value="InterPro"/>
</dbReference>
<name>U4LQU9_PYROM</name>
<evidence type="ECO:0000256" key="5">
    <source>
        <dbReference type="ARBA" id="ARBA00022842"/>
    </source>
</evidence>
<dbReference type="GO" id="GO:0046872">
    <property type="term" value="F:metal ion binding"/>
    <property type="evidence" value="ECO:0007669"/>
    <property type="project" value="UniProtKB-KW"/>
</dbReference>
<organism evidence="8 9">
    <name type="scientific">Pyronema omphalodes (strain CBS 100304)</name>
    <name type="common">Pyronema confluens</name>
    <dbReference type="NCBI Taxonomy" id="1076935"/>
    <lineage>
        <taxon>Eukaryota</taxon>
        <taxon>Fungi</taxon>
        <taxon>Dikarya</taxon>
        <taxon>Ascomycota</taxon>
        <taxon>Pezizomycotina</taxon>
        <taxon>Pezizomycetes</taxon>
        <taxon>Pezizales</taxon>
        <taxon>Pyronemataceae</taxon>
        <taxon>Pyronema</taxon>
    </lineage>
</organism>
<dbReference type="eggNOG" id="KOG3904">
    <property type="taxonomic scope" value="Eukaryota"/>
</dbReference>
<dbReference type="PROSITE" id="PS51462">
    <property type="entry name" value="NUDIX"/>
    <property type="match status" value="1"/>
</dbReference>